<organism evidence="2 3">
    <name type="scientific">Babesia bovis</name>
    <dbReference type="NCBI Taxonomy" id="5865"/>
    <lineage>
        <taxon>Eukaryota</taxon>
        <taxon>Sar</taxon>
        <taxon>Alveolata</taxon>
        <taxon>Apicomplexa</taxon>
        <taxon>Aconoidasida</taxon>
        <taxon>Piroplasmida</taxon>
        <taxon>Babesiidae</taxon>
        <taxon>Babesia</taxon>
    </lineage>
</organism>
<dbReference type="InterPro" id="IPR024751">
    <property type="entry name" value="VESA1"/>
</dbReference>
<reference evidence="3" key="3">
    <citation type="journal article" date="2021" name="Int. J. Parasitol.">
        <title>Comparative analysis of gene expression between Babesia bovis blood stages and kinetes allowed by improved genome annotation.</title>
        <authorList>
            <person name="Ueti M.W."/>
            <person name="Johnson W.C."/>
            <person name="Kappmeyer L.S."/>
            <person name="Herndon D.R."/>
            <person name="Mousel M.R."/>
            <person name="Reif K.E."/>
            <person name="Taus N.S."/>
            <person name="Ifeonu O.O."/>
            <person name="Silva J.C."/>
            <person name="Suarez C.E."/>
            <person name="Brayton K.A."/>
        </authorList>
    </citation>
    <scope>NUCLEOTIDE SEQUENCE [LARGE SCALE GENOMIC DNA]</scope>
</reference>
<name>A7AQV6_BABBO</name>
<dbReference type="Proteomes" id="UP000002173">
    <property type="component" value="Unassembled WGS sequence"/>
</dbReference>
<evidence type="ECO:0000313" key="3">
    <source>
        <dbReference type="Proteomes" id="UP000002173"/>
    </source>
</evidence>
<feature type="compositionally biased region" description="Polar residues" evidence="1">
    <location>
        <begin position="1"/>
        <end position="11"/>
    </location>
</feature>
<evidence type="ECO:0000313" key="2">
    <source>
        <dbReference type="EMBL" id="EDO06925.1"/>
    </source>
</evidence>
<sequence>MVVQSNTSGESKGTGKKCKHGADAADGKCCNKNGTPSGGRITVRGTDCVNHECKHCGISPGCEKCTRCTNKCHLSAYSKSTALWTTIVNANTGKYPLVLTVTGGIAGSSTTNNDPSKVHLLARIFLGSVCLIWSGLSQLGFLTGKGGDQRWREKTLTSESEGLGSFMAAMGYDLERLNQGGKYSLG</sequence>
<dbReference type="Pfam" id="PF12785">
    <property type="entry name" value="VESA1_N"/>
    <property type="match status" value="1"/>
</dbReference>
<feature type="region of interest" description="Disordered" evidence="1">
    <location>
        <begin position="1"/>
        <end position="25"/>
    </location>
</feature>
<proteinExistence type="predicted"/>
<comment type="caution">
    <text evidence="2">The sequence shown here is derived from an EMBL/GenBank/DDBJ whole genome shotgun (WGS) entry which is preliminary data.</text>
</comment>
<gene>
    <name evidence="2" type="ORF">BBOV_IV005640</name>
</gene>
<dbReference type="InParanoid" id="A7AQV6"/>
<keyword evidence="3" id="KW-1185">Reference proteome</keyword>
<protein>
    <submittedName>
        <fullName evidence="2">Variant erythrocyte surface antigen-1, beta subunit</fullName>
    </submittedName>
</protein>
<dbReference type="VEuPathDB" id="PiroplasmaDB:BBOV_IV005640"/>
<evidence type="ECO:0000256" key="1">
    <source>
        <dbReference type="SAM" id="MobiDB-lite"/>
    </source>
</evidence>
<dbReference type="KEGG" id="bbo:BBOV_IV005640"/>
<dbReference type="EMBL" id="AAXT01000002">
    <property type="protein sequence ID" value="EDO06925.1"/>
    <property type="molecule type" value="Genomic_DNA"/>
</dbReference>
<dbReference type="RefSeq" id="XP_001610493.1">
    <property type="nucleotide sequence ID" value="XM_001610443.1"/>
</dbReference>
<accession>A7AQV6</accession>
<reference evidence="2 3" key="1">
    <citation type="journal article" date="2007" name="PLoS Pathog.">
        <title>Genome sequence of Babesia bovis and comparative analysis of apicomplexan hemoprotozoa.</title>
        <authorList>
            <person name="Brayton K.A."/>
            <person name="Lau A.O.T."/>
            <person name="Herndon D.R."/>
            <person name="Hannick L."/>
            <person name="Kappmeyer L.S."/>
            <person name="Berens S.J."/>
            <person name="Bidwell S.L."/>
            <person name="Brown W.C."/>
            <person name="Crabtree J."/>
            <person name="Fadrosh D."/>
            <person name="Feldblum T."/>
            <person name="Forberger H.A."/>
            <person name="Haas B.J."/>
            <person name="Howell J.M."/>
            <person name="Khouri H."/>
            <person name="Koo H."/>
            <person name="Mann D.J."/>
            <person name="Norimine J."/>
            <person name="Paulsen I.T."/>
            <person name="Radune D."/>
            <person name="Ren Q."/>
            <person name="Smith R.K. Jr."/>
            <person name="Suarez C.E."/>
            <person name="White O."/>
            <person name="Wortman J.R."/>
            <person name="Knowles D.P. Jr."/>
            <person name="McElwain T.F."/>
            <person name="Nene V.M."/>
        </authorList>
    </citation>
    <scope>NUCLEOTIDE SEQUENCE [LARGE SCALE GENOMIC DNA]</scope>
    <source>
        <strain evidence="2">T2Bo</strain>
    </source>
</reference>
<dbReference type="GeneID" id="5478727"/>
<dbReference type="AlphaFoldDB" id="A7AQV6"/>
<reference evidence="3" key="2">
    <citation type="journal article" date="2020" name="Data Brief">
        <title>Transcriptome dataset of Babesia bovis life stages within vertebrate and invertebrate hosts.</title>
        <authorList>
            <person name="Ueti M.W."/>
            <person name="Johnson W.C."/>
            <person name="Kappmeyer L.S."/>
            <person name="Herndon D.R."/>
            <person name="Mousel M.R."/>
            <person name="Reif K.E."/>
            <person name="Taus N.S."/>
            <person name="Ifeonu O.O."/>
            <person name="Silva J.C."/>
            <person name="Suarez C.E."/>
            <person name="Brayton K.A."/>
        </authorList>
    </citation>
    <scope>NUCLEOTIDE SEQUENCE [LARGE SCALE GENOMIC DNA]</scope>
</reference>